<keyword evidence="2" id="KW-0812">Transmembrane</keyword>
<evidence type="ECO:0000256" key="2">
    <source>
        <dbReference type="SAM" id="Phobius"/>
    </source>
</evidence>
<dbReference type="AlphaFoldDB" id="A0A498KHU9"/>
<dbReference type="Proteomes" id="UP000290289">
    <property type="component" value="Chromosome 2"/>
</dbReference>
<keyword evidence="4" id="KW-1185">Reference proteome</keyword>
<feature type="region of interest" description="Disordered" evidence="1">
    <location>
        <begin position="1"/>
        <end position="32"/>
    </location>
</feature>
<keyword evidence="2" id="KW-0472">Membrane</keyword>
<evidence type="ECO:0000313" key="4">
    <source>
        <dbReference type="Proteomes" id="UP000290289"/>
    </source>
</evidence>
<feature type="transmembrane region" description="Helical" evidence="2">
    <location>
        <begin position="58"/>
        <end position="79"/>
    </location>
</feature>
<evidence type="ECO:0000256" key="1">
    <source>
        <dbReference type="SAM" id="MobiDB-lite"/>
    </source>
</evidence>
<sequence>MASYGTIQRPSTTSTPPPPPTTTDDLNEWKDSTGKKRNDLKLFCLLNIPATPKATADFLIFLRVMTAVGCLYLVLLWVVHESLLGHKTIKRQVVLALIGTLISDRSEKKGCTSFRSRTPVWLQCSNDKGHEPLGHPEIYYPYEGKTNSRLCLDLDMYKCLLFVLACTHMVACCVGYADL</sequence>
<protein>
    <submittedName>
        <fullName evidence="3">Uncharacterized protein</fullName>
    </submittedName>
</protein>
<name>A0A498KHU9_MALDO</name>
<proteinExistence type="predicted"/>
<organism evidence="3 4">
    <name type="scientific">Malus domestica</name>
    <name type="common">Apple</name>
    <name type="synonym">Pyrus malus</name>
    <dbReference type="NCBI Taxonomy" id="3750"/>
    <lineage>
        <taxon>Eukaryota</taxon>
        <taxon>Viridiplantae</taxon>
        <taxon>Streptophyta</taxon>
        <taxon>Embryophyta</taxon>
        <taxon>Tracheophyta</taxon>
        <taxon>Spermatophyta</taxon>
        <taxon>Magnoliopsida</taxon>
        <taxon>eudicotyledons</taxon>
        <taxon>Gunneridae</taxon>
        <taxon>Pentapetalae</taxon>
        <taxon>rosids</taxon>
        <taxon>fabids</taxon>
        <taxon>Rosales</taxon>
        <taxon>Rosaceae</taxon>
        <taxon>Amygdaloideae</taxon>
        <taxon>Maleae</taxon>
        <taxon>Malus</taxon>
    </lineage>
</organism>
<keyword evidence="2" id="KW-1133">Transmembrane helix</keyword>
<gene>
    <name evidence="3" type="ORF">DVH24_025877</name>
</gene>
<evidence type="ECO:0000313" key="3">
    <source>
        <dbReference type="EMBL" id="RXI06741.1"/>
    </source>
</evidence>
<dbReference type="EMBL" id="RDQH01000328">
    <property type="protein sequence ID" value="RXI06741.1"/>
    <property type="molecule type" value="Genomic_DNA"/>
</dbReference>
<reference evidence="3 4" key="1">
    <citation type="submission" date="2018-10" db="EMBL/GenBank/DDBJ databases">
        <title>A high-quality apple genome assembly.</title>
        <authorList>
            <person name="Hu J."/>
        </authorList>
    </citation>
    <scope>NUCLEOTIDE SEQUENCE [LARGE SCALE GENOMIC DNA]</scope>
    <source>
        <strain evidence="4">cv. HFTH1</strain>
        <tissue evidence="3">Young leaf</tissue>
    </source>
</reference>
<dbReference type="STRING" id="3750.A0A498KHU9"/>
<accession>A0A498KHU9</accession>
<comment type="caution">
    <text evidence="3">The sequence shown here is derived from an EMBL/GenBank/DDBJ whole genome shotgun (WGS) entry which is preliminary data.</text>
</comment>